<keyword evidence="4" id="KW-0572">Peptidoglycan-anchor</keyword>
<keyword evidence="6" id="KW-1133">Transmembrane helix</keyword>
<protein>
    <submittedName>
        <fullName evidence="8">Thioester domain-containing protein</fullName>
    </submittedName>
</protein>
<comment type="caution">
    <text evidence="8">The sequence shown here is derived from an EMBL/GenBank/DDBJ whole genome shotgun (WGS) entry which is preliminary data.</text>
</comment>
<dbReference type="PROSITE" id="PS50847">
    <property type="entry name" value="GRAM_POS_ANCHORING"/>
    <property type="match status" value="1"/>
</dbReference>
<keyword evidence="6" id="KW-0472">Membrane</keyword>
<keyword evidence="6" id="KW-0812">Transmembrane</keyword>
<evidence type="ECO:0000256" key="3">
    <source>
        <dbReference type="ARBA" id="ARBA00022729"/>
    </source>
</evidence>
<dbReference type="Gene3D" id="1.10.150.480">
    <property type="match status" value="1"/>
</dbReference>
<dbReference type="NCBIfam" id="TIGR03934">
    <property type="entry name" value="TQXA_dom"/>
    <property type="match status" value="1"/>
</dbReference>
<dbReference type="Pfam" id="PF00746">
    <property type="entry name" value="Gram_pos_anchor"/>
    <property type="match status" value="1"/>
</dbReference>
<evidence type="ECO:0000256" key="1">
    <source>
        <dbReference type="ARBA" id="ARBA00022512"/>
    </source>
</evidence>
<evidence type="ECO:0000259" key="7">
    <source>
        <dbReference type="PROSITE" id="PS50847"/>
    </source>
</evidence>
<dbReference type="Pfam" id="PF08341">
    <property type="entry name" value="TED"/>
    <property type="match status" value="1"/>
</dbReference>
<evidence type="ECO:0000256" key="4">
    <source>
        <dbReference type="ARBA" id="ARBA00023088"/>
    </source>
</evidence>
<dbReference type="InterPro" id="IPR019931">
    <property type="entry name" value="LPXTG_anchor"/>
</dbReference>
<evidence type="ECO:0000256" key="2">
    <source>
        <dbReference type="ARBA" id="ARBA00022525"/>
    </source>
</evidence>
<evidence type="ECO:0000256" key="5">
    <source>
        <dbReference type="SAM" id="MobiDB-lite"/>
    </source>
</evidence>
<dbReference type="NCBIfam" id="TIGR01167">
    <property type="entry name" value="LPXTG_anchor"/>
    <property type="match status" value="1"/>
</dbReference>
<evidence type="ECO:0000313" key="8">
    <source>
        <dbReference type="EMBL" id="GAA1690429.1"/>
    </source>
</evidence>
<sequence length="352" mass="35508">MTAGPAYAAPGATGHLAGVGAKGLPVQLNGAKKPFYTALINIQLNNGGKVVQTYCIDQKVETAGDAAMVEDDWANYPNKGDKFSQPDKVLWILQHSFPNLAVDKVGAAALIKGLTEQEAIAGTQAAIWHFSNGVDLATGGKHGANDAQVVALYNYLTGVANVGEAAQPAPTLDITPAKATGTAGKLIGPFVVKSSTKSVPLTVKGPAGVKLVDANGDAITSVANGGKAYLKVPASAAAGKATITGALQSAAIETGRLFRGDNVVTQTLITATTTPVSAKKMVWASWTKGGTQPTPSASPSQAAPPTVSVSTSPAGASLPVTGTNVALFGGIGAVLLLIGGGLFFVARRKRTA</sequence>
<accession>A0ABN2HMU0</accession>
<feature type="compositionally biased region" description="Low complexity" evidence="5">
    <location>
        <begin position="291"/>
        <end position="310"/>
    </location>
</feature>
<dbReference type="InterPro" id="IPR023849">
    <property type="entry name" value="TQXA_dom"/>
</dbReference>
<keyword evidence="9" id="KW-1185">Reference proteome</keyword>
<dbReference type="Proteomes" id="UP001500618">
    <property type="component" value="Unassembled WGS sequence"/>
</dbReference>
<feature type="domain" description="Gram-positive cocci surface proteins LPxTG" evidence="7">
    <location>
        <begin position="318"/>
        <end position="352"/>
    </location>
</feature>
<organism evidence="8 9">
    <name type="scientific">Fodinicola feengrottensis</name>
    <dbReference type="NCBI Taxonomy" id="435914"/>
    <lineage>
        <taxon>Bacteria</taxon>
        <taxon>Bacillati</taxon>
        <taxon>Actinomycetota</taxon>
        <taxon>Actinomycetes</taxon>
        <taxon>Mycobacteriales</taxon>
        <taxon>Fodinicola</taxon>
    </lineage>
</organism>
<keyword evidence="3" id="KW-0732">Signal</keyword>
<feature type="transmembrane region" description="Helical" evidence="6">
    <location>
        <begin position="325"/>
        <end position="346"/>
    </location>
</feature>
<gene>
    <name evidence="8" type="ORF">GCM10009765_44910</name>
</gene>
<feature type="region of interest" description="Disordered" evidence="5">
    <location>
        <begin position="287"/>
        <end position="313"/>
    </location>
</feature>
<proteinExistence type="predicted"/>
<dbReference type="EMBL" id="BAAANY010000018">
    <property type="protein sequence ID" value="GAA1690429.1"/>
    <property type="molecule type" value="Genomic_DNA"/>
</dbReference>
<evidence type="ECO:0000256" key="6">
    <source>
        <dbReference type="SAM" id="Phobius"/>
    </source>
</evidence>
<evidence type="ECO:0000313" key="9">
    <source>
        <dbReference type="Proteomes" id="UP001500618"/>
    </source>
</evidence>
<reference evidence="8 9" key="1">
    <citation type="journal article" date="2019" name="Int. J. Syst. Evol. Microbiol.">
        <title>The Global Catalogue of Microorganisms (GCM) 10K type strain sequencing project: providing services to taxonomists for standard genome sequencing and annotation.</title>
        <authorList>
            <consortium name="The Broad Institute Genomics Platform"/>
            <consortium name="The Broad Institute Genome Sequencing Center for Infectious Disease"/>
            <person name="Wu L."/>
            <person name="Ma J."/>
        </authorList>
    </citation>
    <scope>NUCLEOTIDE SEQUENCE [LARGE SCALE GENOMIC DNA]</scope>
    <source>
        <strain evidence="8 9">JCM 14718</strain>
    </source>
</reference>
<name>A0ABN2HMU0_9ACTN</name>
<dbReference type="InterPro" id="IPR013552">
    <property type="entry name" value="Thioester_dom"/>
</dbReference>
<keyword evidence="2" id="KW-0964">Secreted</keyword>
<keyword evidence="1" id="KW-0134">Cell wall</keyword>